<dbReference type="Gene3D" id="6.10.340.10">
    <property type="match status" value="1"/>
</dbReference>
<keyword evidence="6" id="KW-1185">Reference proteome</keyword>
<dbReference type="Gene3D" id="3.30.70.270">
    <property type="match status" value="1"/>
</dbReference>
<evidence type="ECO:0000259" key="2">
    <source>
        <dbReference type="PROSITE" id="PS50885"/>
    </source>
</evidence>
<dbReference type="GO" id="GO:0016020">
    <property type="term" value="C:membrane"/>
    <property type="evidence" value="ECO:0007669"/>
    <property type="project" value="InterPro"/>
</dbReference>
<dbReference type="InterPro" id="IPR043128">
    <property type="entry name" value="Rev_trsase/Diguanyl_cyclase"/>
</dbReference>
<dbReference type="InterPro" id="IPR029787">
    <property type="entry name" value="Nucleotide_cyclase"/>
</dbReference>
<dbReference type="PROSITE" id="PS50887">
    <property type="entry name" value="GGDEF"/>
    <property type="match status" value="1"/>
</dbReference>
<dbReference type="eggNOG" id="COG3437">
    <property type="taxonomic scope" value="Bacteria"/>
</dbReference>
<dbReference type="Pfam" id="PF00672">
    <property type="entry name" value="HAMP"/>
    <property type="match status" value="1"/>
</dbReference>
<keyword evidence="1" id="KW-1133">Transmembrane helix</keyword>
<gene>
    <name evidence="5" type="ORF">OP10G_0718</name>
</gene>
<proteinExistence type="predicted"/>
<dbReference type="Gene3D" id="1.10.3210.10">
    <property type="entry name" value="Hypothetical protein af1432"/>
    <property type="match status" value="1"/>
</dbReference>
<dbReference type="KEGG" id="fgi:OP10G_0718"/>
<dbReference type="SUPFAM" id="SSF109604">
    <property type="entry name" value="HD-domain/PDEase-like"/>
    <property type="match status" value="1"/>
</dbReference>
<dbReference type="STRING" id="661478.OP10G_0718"/>
<dbReference type="HOGENOM" id="CLU_398354_0_0_0"/>
<dbReference type="Pfam" id="PF13487">
    <property type="entry name" value="HD_5"/>
    <property type="match status" value="1"/>
</dbReference>
<dbReference type="Pfam" id="PF00990">
    <property type="entry name" value="GGDEF"/>
    <property type="match status" value="1"/>
</dbReference>
<dbReference type="SMART" id="SM00267">
    <property type="entry name" value="GGDEF"/>
    <property type="match status" value="1"/>
</dbReference>
<dbReference type="InterPro" id="IPR000160">
    <property type="entry name" value="GGDEF_dom"/>
</dbReference>
<reference evidence="5 6" key="1">
    <citation type="journal article" date="2014" name="PLoS ONE">
        <title>The first complete genome sequence of the class fimbriimonadia in the phylum armatimonadetes.</title>
        <authorList>
            <person name="Hu Z.Y."/>
            <person name="Wang Y.Z."/>
            <person name="Im W.T."/>
            <person name="Wang S.Y."/>
            <person name="Zhao G.P."/>
            <person name="Zheng H.J."/>
            <person name="Quan Z.X."/>
        </authorList>
    </citation>
    <scope>NUCLEOTIDE SEQUENCE [LARGE SCALE GENOMIC DNA]</scope>
    <source>
        <strain evidence="5">Gsoil 348</strain>
    </source>
</reference>
<feature type="domain" description="GGDEF" evidence="3">
    <location>
        <begin position="361"/>
        <end position="483"/>
    </location>
</feature>
<dbReference type="CDD" id="cd01949">
    <property type="entry name" value="GGDEF"/>
    <property type="match status" value="1"/>
</dbReference>
<dbReference type="PROSITE" id="PS50885">
    <property type="entry name" value="HAMP"/>
    <property type="match status" value="1"/>
</dbReference>
<name>A0A068NKU2_FIMGI</name>
<dbReference type="CDD" id="cd06225">
    <property type="entry name" value="HAMP"/>
    <property type="match status" value="1"/>
</dbReference>
<dbReference type="SUPFAM" id="SSF55073">
    <property type="entry name" value="Nucleotide cyclase"/>
    <property type="match status" value="1"/>
</dbReference>
<protein>
    <submittedName>
        <fullName evidence="5">GGDEF domain protein</fullName>
    </submittedName>
</protein>
<dbReference type="SMART" id="SM00304">
    <property type="entry name" value="HAMP"/>
    <property type="match status" value="1"/>
</dbReference>
<evidence type="ECO:0000259" key="3">
    <source>
        <dbReference type="PROSITE" id="PS50887"/>
    </source>
</evidence>
<dbReference type="PROSITE" id="PS51832">
    <property type="entry name" value="HD_GYP"/>
    <property type="match status" value="1"/>
</dbReference>
<dbReference type="NCBIfam" id="TIGR00254">
    <property type="entry name" value="GGDEF"/>
    <property type="match status" value="1"/>
</dbReference>
<dbReference type="Proteomes" id="UP000027982">
    <property type="component" value="Chromosome"/>
</dbReference>
<dbReference type="GO" id="GO:0007165">
    <property type="term" value="P:signal transduction"/>
    <property type="evidence" value="ECO:0007669"/>
    <property type="project" value="InterPro"/>
</dbReference>
<keyword evidence="1" id="KW-0812">Transmembrane</keyword>
<organism evidence="5 6">
    <name type="scientific">Fimbriimonas ginsengisoli Gsoil 348</name>
    <dbReference type="NCBI Taxonomy" id="661478"/>
    <lineage>
        <taxon>Bacteria</taxon>
        <taxon>Bacillati</taxon>
        <taxon>Armatimonadota</taxon>
        <taxon>Fimbriimonadia</taxon>
        <taxon>Fimbriimonadales</taxon>
        <taxon>Fimbriimonadaceae</taxon>
        <taxon>Fimbriimonas</taxon>
    </lineage>
</organism>
<dbReference type="SMART" id="SM00471">
    <property type="entry name" value="HDc"/>
    <property type="match status" value="1"/>
</dbReference>
<dbReference type="SUPFAM" id="SSF158472">
    <property type="entry name" value="HAMP domain-like"/>
    <property type="match status" value="1"/>
</dbReference>
<dbReference type="EMBL" id="CP007139">
    <property type="protein sequence ID" value="AIE84086.1"/>
    <property type="molecule type" value="Genomic_DNA"/>
</dbReference>
<accession>A0A068NKU2</accession>
<keyword evidence="1" id="KW-0472">Membrane</keyword>
<feature type="transmembrane region" description="Helical" evidence="1">
    <location>
        <begin position="249"/>
        <end position="271"/>
    </location>
</feature>
<feature type="domain" description="HD-GYP" evidence="4">
    <location>
        <begin position="499"/>
        <end position="691"/>
    </location>
</feature>
<evidence type="ECO:0000256" key="1">
    <source>
        <dbReference type="SAM" id="Phobius"/>
    </source>
</evidence>
<dbReference type="InterPro" id="IPR003607">
    <property type="entry name" value="HD/PDEase_dom"/>
</dbReference>
<dbReference type="InterPro" id="IPR003660">
    <property type="entry name" value="HAMP_dom"/>
</dbReference>
<sequence>MAILCLGFGLSVLGIFNYLTSRQATETARRETARGAAVLSGSLQNRTRVFRSVASQIASSPKVTYLAMTDAQTIKDQIEKGLVSQFGGTDAFVITDLNGSVVGEYGFTTPTSASADTGISNVIKSQRPWSGVVVRDGDMMIEASYPVFFDRFFKGTVTTYLRFGEQLAREISELSELKVMFAKDGVMTRGSLPGTGLRVGSLTEPWPLTIGKDEYVAQYRPLPGTDAGAHEGFVVLRSTAELMAPAKQFSLAFLSALGVVCLLALVGGTLFSQRIGRGLDDVVRAARMLQAGGWPDRFQVRRTDEIGLVQATFNDMTESMRRSQERLLAMLDVDPLTELDNHRHFKESLPTEAARTAAAGESLALLLLDIDNFSEYNREKGHAEGDRKLKEIAAVLREARPEFASVARYGGEEFAILLPGYSVQDAGVLYKLIAGSVKGVTLSGGCAELVSARGQTEGLIVAAQLALERAKQLGRHRLCEFGEVPGAGGDDPKQLYRYLHDGTYATVKALAAAVDAKDPYTHGHSDRVAGFASDLAAYVGADPTEVDLIHRCGTLHDVGKIGVPDAILQKPGRLDPDEVRTMQAHAVLGEFIVAKIPQLAELLPGVRHHHERFDGGGYPDGIGGYDIPRIARFLAVADTYDAMTSDRPYRRGMPPEVALEEIERGAGTQFDPDLALAFVQMMRARTSHVLT</sequence>
<evidence type="ECO:0000259" key="4">
    <source>
        <dbReference type="PROSITE" id="PS51832"/>
    </source>
</evidence>
<dbReference type="PANTHER" id="PTHR43155:SF2">
    <property type="entry name" value="CYCLIC DI-GMP PHOSPHODIESTERASE PA4108"/>
    <property type="match status" value="1"/>
</dbReference>
<dbReference type="AlphaFoldDB" id="A0A068NKU2"/>
<feature type="domain" description="HAMP" evidence="2">
    <location>
        <begin position="273"/>
        <end position="325"/>
    </location>
</feature>
<evidence type="ECO:0000313" key="5">
    <source>
        <dbReference type="EMBL" id="AIE84086.1"/>
    </source>
</evidence>
<dbReference type="CDD" id="cd00077">
    <property type="entry name" value="HDc"/>
    <property type="match status" value="1"/>
</dbReference>
<dbReference type="InterPro" id="IPR037522">
    <property type="entry name" value="HD_GYP_dom"/>
</dbReference>
<dbReference type="PANTHER" id="PTHR43155">
    <property type="entry name" value="CYCLIC DI-GMP PHOSPHODIESTERASE PA4108-RELATED"/>
    <property type="match status" value="1"/>
</dbReference>
<evidence type="ECO:0000313" key="6">
    <source>
        <dbReference type="Proteomes" id="UP000027982"/>
    </source>
</evidence>